<sequence>MHSHTGGLVESLHFPLPEQPFGQIAVLISRLVTLRLRQGFKMAFAVGALFDIKFRDFLLWHFGSGVEREVDHLLRHFLRTAFQTEPNLVRAVSNFQTAFNRLVSAPRLDRVLWVNIFAGSVIEERREAASDFLRTLEAMRARWDSPRSGYFLSTLVTSLLATDLSWTLSFPSHTASAPSSSSSSSSPQTTATTTHHLPSSRTILTGLGPSHLRPLLALLSYFIRPRGSTLPSAAPLQHLLSAHEACEREPGDAKPGEEDRP</sequence>
<gene>
    <name evidence="3" type="ORF">ACA1_080180</name>
</gene>
<dbReference type="RefSeq" id="XP_004351061.1">
    <property type="nucleotide sequence ID" value="XM_004351009.1"/>
</dbReference>
<evidence type="ECO:0000259" key="2">
    <source>
        <dbReference type="Pfam" id="PF14637"/>
    </source>
</evidence>
<evidence type="ECO:0000313" key="3">
    <source>
        <dbReference type="EMBL" id="ELR22653.1"/>
    </source>
</evidence>
<feature type="non-terminal residue" evidence="3">
    <location>
        <position position="261"/>
    </location>
</feature>
<proteinExistence type="predicted"/>
<dbReference type="GeneID" id="14923630"/>
<feature type="domain" description="Folliculin-interacting protein middle" evidence="2">
    <location>
        <begin position="50"/>
        <end position="184"/>
    </location>
</feature>
<dbReference type="VEuPathDB" id="AmoebaDB:ACA1_080180"/>
<dbReference type="PANTHER" id="PTHR21634">
    <property type="entry name" value="RE13835P"/>
    <property type="match status" value="1"/>
</dbReference>
<dbReference type="KEGG" id="acan:ACA1_080180"/>
<dbReference type="GO" id="GO:0005737">
    <property type="term" value="C:cytoplasm"/>
    <property type="evidence" value="ECO:0007669"/>
    <property type="project" value="TreeGrafter"/>
</dbReference>
<dbReference type="OrthoDB" id="10051712at2759"/>
<keyword evidence="4" id="KW-1185">Reference proteome</keyword>
<dbReference type="STRING" id="1257118.L8HD28"/>
<evidence type="ECO:0000256" key="1">
    <source>
        <dbReference type="SAM" id="MobiDB-lite"/>
    </source>
</evidence>
<evidence type="ECO:0000313" key="4">
    <source>
        <dbReference type="Proteomes" id="UP000011083"/>
    </source>
</evidence>
<reference evidence="3 4" key="1">
    <citation type="journal article" date="2013" name="Genome Biol.">
        <title>Genome of Acanthamoeba castellanii highlights extensive lateral gene transfer and early evolution of tyrosine kinase signaling.</title>
        <authorList>
            <person name="Clarke M."/>
            <person name="Lohan A.J."/>
            <person name="Liu B."/>
            <person name="Lagkouvardos I."/>
            <person name="Roy S."/>
            <person name="Zafar N."/>
            <person name="Bertelli C."/>
            <person name="Schilde C."/>
            <person name="Kianianmomeni A."/>
            <person name="Burglin T.R."/>
            <person name="Frech C."/>
            <person name="Turcotte B."/>
            <person name="Kopec K.O."/>
            <person name="Synnott J.M."/>
            <person name="Choo C."/>
            <person name="Paponov I."/>
            <person name="Finkler A."/>
            <person name="Soon Heng Tan C."/>
            <person name="Hutchins A.P."/>
            <person name="Weinmeier T."/>
            <person name="Rattei T."/>
            <person name="Chu J.S."/>
            <person name="Gimenez G."/>
            <person name="Irimia M."/>
            <person name="Rigden D.J."/>
            <person name="Fitzpatrick D.A."/>
            <person name="Lorenzo-Morales J."/>
            <person name="Bateman A."/>
            <person name="Chiu C.H."/>
            <person name="Tang P."/>
            <person name="Hegemann P."/>
            <person name="Fromm H."/>
            <person name="Raoult D."/>
            <person name="Greub G."/>
            <person name="Miranda-Saavedra D."/>
            <person name="Chen N."/>
            <person name="Nash P."/>
            <person name="Ginger M.L."/>
            <person name="Horn M."/>
            <person name="Schaap P."/>
            <person name="Caler L."/>
            <person name="Loftus B."/>
        </authorList>
    </citation>
    <scope>NUCLEOTIDE SEQUENCE [LARGE SCALE GENOMIC DNA]</scope>
    <source>
        <strain evidence="3 4">Neff</strain>
    </source>
</reference>
<dbReference type="GO" id="GO:0042030">
    <property type="term" value="F:ATPase inhibitor activity"/>
    <property type="evidence" value="ECO:0007669"/>
    <property type="project" value="TreeGrafter"/>
</dbReference>
<dbReference type="EMBL" id="KB007874">
    <property type="protein sequence ID" value="ELR22653.1"/>
    <property type="molecule type" value="Genomic_DNA"/>
</dbReference>
<accession>L8HD28</accession>
<organism evidence="3 4">
    <name type="scientific">Acanthamoeba castellanii (strain ATCC 30010 / Neff)</name>
    <dbReference type="NCBI Taxonomy" id="1257118"/>
    <lineage>
        <taxon>Eukaryota</taxon>
        <taxon>Amoebozoa</taxon>
        <taxon>Discosea</taxon>
        <taxon>Longamoebia</taxon>
        <taxon>Centramoebida</taxon>
        <taxon>Acanthamoebidae</taxon>
        <taxon>Acanthamoeba</taxon>
    </lineage>
</organism>
<feature type="region of interest" description="Disordered" evidence="1">
    <location>
        <begin position="175"/>
        <end position="202"/>
    </location>
</feature>
<dbReference type="Proteomes" id="UP000011083">
    <property type="component" value="Unassembled WGS sequence"/>
</dbReference>
<dbReference type="GO" id="GO:0051087">
    <property type="term" value="F:protein-folding chaperone binding"/>
    <property type="evidence" value="ECO:0007669"/>
    <property type="project" value="TreeGrafter"/>
</dbReference>
<name>L8HD28_ACACF</name>
<dbReference type="InterPro" id="IPR028085">
    <property type="entry name" value="FNIP_mid_dom"/>
</dbReference>
<dbReference type="AlphaFoldDB" id="L8HD28"/>
<protein>
    <recommendedName>
        <fullName evidence="2">Folliculin-interacting protein middle domain-containing protein</fullName>
    </recommendedName>
</protein>
<dbReference type="Pfam" id="PF14637">
    <property type="entry name" value="FNIP_M"/>
    <property type="match status" value="1"/>
</dbReference>
<dbReference type="PANTHER" id="PTHR21634:SF9">
    <property type="entry name" value="RE13835P"/>
    <property type="match status" value="1"/>
</dbReference>
<feature type="compositionally biased region" description="Low complexity" evidence="1">
    <location>
        <begin position="175"/>
        <end position="200"/>
    </location>
</feature>